<dbReference type="OrthoDB" id="430915at2759"/>
<comment type="caution">
    <text evidence="2">The sequence shown here is derived from an EMBL/GenBank/DDBJ whole genome shotgun (WGS) entry which is preliminary data.</text>
</comment>
<dbReference type="AlphaFoldDB" id="A0A1Q9ECL2"/>
<keyword evidence="1" id="KW-0175">Coiled coil</keyword>
<evidence type="ECO:0000313" key="3">
    <source>
        <dbReference type="Proteomes" id="UP000186817"/>
    </source>
</evidence>
<accession>A0A1Q9ECL2</accession>
<sequence length="287" mass="30763">MTAAIKVQAPPLPVLGRSAMVRSLRRPGALPLILALAALALHSARSFVPNAAPTLRASLRPQRIIRHADPDEVTALAKLEQDIEAKIEEADKAEDNSRKSELARLLVLTRTSAAATAWQMTKELKTEVGTSVAAAISEFVGKEDYNIEDVAATVEEKVTSAVKKLDNVYLTADAAKAAPEGSSPIILSQVVKPVAGQIKEGAKEAALAFTGKEEYKFGDISKEAATRAKAAVATLLGQEYQFGDGTKAAVNKAMDKIADFTGKEEYKFGDITKTLLRKTLDYLEKEA</sequence>
<dbReference type="OMA" id="FGDISME"/>
<dbReference type="EMBL" id="LSRX01000192">
    <property type="protein sequence ID" value="OLQ05164.1"/>
    <property type="molecule type" value="Genomic_DNA"/>
</dbReference>
<evidence type="ECO:0000313" key="2">
    <source>
        <dbReference type="EMBL" id="OLQ05164.1"/>
    </source>
</evidence>
<evidence type="ECO:0000256" key="1">
    <source>
        <dbReference type="SAM" id="Coils"/>
    </source>
</evidence>
<gene>
    <name evidence="2" type="ORF">AK812_SmicGene11648</name>
</gene>
<name>A0A1Q9ECL2_SYMMI</name>
<organism evidence="2 3">
    <name type="scientific">Symbiodinium microadriaticum</name>
    <name type="common">Dinoflagellate</name>
    <name type="synonym">Zooxanthella microadriatica</name>
    <dbReference type="NCBI Taxonomy" id="2951"/>
    <lineage>
        <taxon>Eukaryota</taxon>
        <taxon>Sar</taxon>
        <taxon>Alveolata</taxon>
        <taxon>Dinophyceae</taxon>
        <taxon>Suessiales</taxon>
        <taxon>Symbiodiniaceae</taxon>
        <taxon>Symbiodinium</taxon>
    </lineage>
</organism>
<keyword evidence="3" id="KW-1185">Reference proteome</keyword>
<dbReference type="Proteomes" id="UP000186817">
    <property type="component" value="Unassembled WGS sequence"/>
</dbReference>
<feature type="coiled-coil region" evidence="1">
    <location>
        <begin position="76"/>
        <end position="103"/>
    </location>
</feature>
<proteinExistence type="predicted"/>
<protein>
    <submittedName>
        <fullName evidence="2">Uncharacterized protein</fullName>
    </submittedName>
</protein>
<reference evidence="2 3" key="1">
    <citation type="submission" date="2016-02" db="EMBL/GenBank/DDBJ databases">
        <title>Genome analysis of coral dinoflagellate symbionts highlights evolutionary adaptations to a symbiotic lifestyle.</title>
        <authorList>
            <person name="Aranda M."/>
            <person name="Li Y."/>
            <person name="Liew Y.J."/>
            <person name="Baumgarten S."/>
            <person name="Simakov O."/>
            <person name="Wilson M."/>
            <person name="Piel J."/>
            <person name="Ashoor H."/>
            <person name="Bougouffa S."/>
            <person name="Bajic V.B."/>
            <person name="Ryu T."/>
            <person name="Ravasi T."/>
            <person name="Bayer T."/>
            <person name="Micklem G."/>
            <person name="Kim H."/>
            <person name="Bhak J."/>
            <person name="Lajeunesse T.C."/>
            <person name="Voolstra C.R."/>
        </authorList>
    </citation>
    <scope>NUCLEOTIDE SEQUENCE [LARGE SCALE GENOMIC DNA]</scope>
    <source>
        <strain evidence="2 3">CCMP2467</strain>
    </source>
</reference>